<dbReference type="InterPro" id="IPR023395">
    <property type="entry name" value="MCP_dom_sf"/>
</dbReference>
<sequence length="132" mass="14550">MPYFAVRFGAYDIMQRCYAGLPPDDERRRLLGTLSPAATFGMLAGMAAWAASSLTFPFELVRRRAMVGPSEANPLAAMLRIAREEGVAPSSAVTFVAYEACFRTLTRLAESWEREELLRAQLELEAPDTATA</sequence>
<keyword evidence="5" id="KW-1185">Reference proteome</keyword>
<keyword evidence="3" id="KW-0472">Membrane</keyword>
<dbReference type="InterPro" id="IPR018108">
    <property type="entry name" value="MCP_transmembrane"/>
</dbReference>
<dbReference type="Proteomes" id="UP000013827">
    <property type="component" value="Unassembled WGS sequence"/>
</dbReference>
<dbReference type="Pfam" id="PF00153">
    <property type="entry name" value="Mito_carr"/>
    <property type="match status" value="1"/>
</dbReference>
<dbReference type="HOGENOM" id="CLU_2065895_0_0_1"/>
<dbReference type="Gene3D" id="1.50.40.10">
    <property type="entry name" value="Mitochondrial carrier domain"/>
    <property type="match status" value="1"/>
</dbReference>
<dbReference type="GeneID" id="17281449"/>
<protein>
    <submittedName>
        <fullName evidence="4">Uncharacterized protein</fullName>
    </submittedName>
</protein>
<proteinExistence type="predicted"/>
<dbReference type="AlphaFoldDB" id="A0A0D3KK93"/>
<name>A0A0D3KK93_EMIH1</name>
<dbReference type="SUPFAM" id="SSF103506">
    <property type="entry name" value="Mitochondrial carrier"/>
    <property type="match status" value="1"/>
</dbReference>
<dbReference type="RefSeq" id="XP_005788607.1">
    <property type="nucleotide sequence ID" value="XM_005788550.1"/>
</dbReference>
<accession>A0A0D3KK93</accession>
<reference evidence="4" key="2">
    <citation type="submission" date="2024-10" db="UniProtKB">
        <authorList>
            <consortium name="EnsemblProtists"/>
        </authorList>
    </citation>
    <scope>IDENTIFICATION</scope>
</reference>
<dbReference type="GO" id="GO:0016020">
    <property type="term" value="C:membrane"/>
    <property type="evidence" value="ECO:0007669"/>
    <property type="project" value="UniProtKB-SubCell"/>
</dbReference>
<organism evidence="4 5">
    <name type="scientific">Emiliania huxleyi (strain CCMP1516)</name>
    <dbReference type="NCBI Taxonomy" id="280463"/>
    <lineage>
        <taxon>Eukaryota</taxon>
        <taxon>Haptista</taxon>
        <taxon>Haptophyta</taxon>
        <taxon>Prymnesiophyceae</taxon>
        <taxon>Isochrysidales</taxon>
        <taxon>Noelaerhabdaceae</taxon>
        <taxon>Emiliania</taxon>
    </lineage>
</organism>
<dbReference type="KEGG" id="ehx:EMIHUDRAFT_226780"/>
<keyword evidence="2" id="KW-0812">Transmembrane</keyword>
<evidence type="ECO:0000256" key="1">
    <source>
        <dbReference type="ARBA" id="ARBA00004141"/>
    </source>
</evidence>
<evidence type="ECO:0000256" key="3">
    <source>
        <dbReference type="ARBA" id="ARBA00023136"/>
    </source>
</evidence>
<evidence type="ECO:0000256" key="2">
    <source>
        <dbReference type="ARBA" id="ARBA00022692"/>
    </source>
</evidence>
<dbReference type="PaxDb" id="2903-EOD36178"/>
<dbReference type="EnsemblProtists" id="EOD36178">
    <property type="protein sequence ID" value="EOD36178"/>
    <property type="gene ID" value="EMIHUDRAFT_226780"/>
</dbReference>
<evidence type="ECO:0000313" key="4">
    <source>
        <dbReference type="EnsemblProtists" id="EOD36178"/>
    </source>
</evidence>
<reference evidence="5" key="1">
    <citation type="journal article" date="2013" name="Nature">
        <title>Pan genome of the phytoplankton Emiliania underpins its global distribution.</title>
        <authorList>
            <person name="Read B.A."/>
            <person name="Kegel J."/>
            <person name="Klute M.J."/>
            <person name="Kuo A."/>
            <person name="Lefebvre S.C."/>
            <person name="Maumus F."/>
            <person name="Mayer C."/>
            <person name="Miller J."/>
            <person name="Monier A."/>
            <person name="Salamov A."/>
            <person name="Young J."/>
            <person name="Aguilar M."/>
            <person name="Claverie J.M."/>
            <person name="Frickenhaus S."/>
            <person name="Gonzalez K."/>
            <person name="Herman E.K."/>
            <person name="Lin Y.C."/>
            <person name="Napier J."/>
            <person name="Ogata H."/>
            <person name="Sarno A.F."/>
            <person name="Shmutz J."/>
            <person name="Schroeder D."/>
            <person name="de Vargas C."/>
            <person name="Verret F."/>
            <person name="von Dassow P."/>
            <person name="Valentin K."/>
            <person name="Van de Peer Y."/>
            <person name="Wheeler G."/>
            <person name="Dacks J.B."/>
            <person name="Delwiche C.F."/>
            <person name="Dyhrman S.T."/>
            <person name="Glockner G."/>
            <person name="John U."/>
            <person name="Richards T."/>
            <person name="Worden A.Z."/>
            <person name="Zhang X."/>
            <person name="Grigoriev I.V."/>
            <person name="Allen A.E."/>
            <person name="Bidle K."/>
            <person name="Borodovsky M."/>
            <person name="Bowler C."/>
            <person name="Brownlee C."/>
            <person name="Cock J.M."/>
            <person name="Elias M."/>
            <person name="Gladyshev V.N."/>
            <person name="Groth M."/>
            <person name="Guda C."/>
            <person name="Hadaegh A."/>
            <person name="Iglesias-Rodriguez M.D."/>
            <person name="Jenkins J."/>
            <person name="Jones B.M."/>
            <person name="Lawson T."/>
            <person name="Leese F."/>
            <person name="Lindquist E."/>
            <person name="Lobanov A."/>
            <person name="Lomsadze A."/>
            <person name="Malik S.B."/>
            <person name="Marsh M.E."/>
            <person name="Mackinder L."/>
            <person name="Mock T."/>
            <person name="Mueller-Roeber B."/>
            <person name="Pagarete A."/>
            <person name="Parker M."/>
            <person name="Probert I."/>
            <person name="Quesneville H."/>
            <person name="Raines C."/>
            <person name="Rensing S.A."/>
            <person name="Riano-Pachon D.M."/>
            <person name="Richier S."/>
            <person name="Rokitta S."/>
            <person name="Shiraiwa Y."/>
            <person name="Soanes D.M."/>
            <person name="van der Giezen M."/>
            <person name="Wahlund T.M."/>
            <person name="Williams B."/>
            <person name="Wilson W."/>
            <person name="Wolfe G."/>
            <person name="Wurch L.L."/>
        </authorList>
    </citation>
    <scope>NUCLEOTIDE SEQUENCE</scope>
</reference>
<evidence type="ECO:0000313" key="5">
    <source>
        <dbReference type="Proteomes" id="UP000013827"/>
    </source>
</evidence>
<comment type="subcellular location">
    <subcellularLocation>
        <location evidence="1">Membrane</location>
        <topology evidence="1">Multi-pass membrane protein</topology>
    </subcellularLocation>
</comment>